<evidence type="ECO:0000313" key="3">
    <source>
        <dbReference type="Proteomes" id="UP000305948"/>
    </source>
</evidence>
<dbReference type="AlphaFoldDB" id="A0A5C3MQA5"/>
<proteinExistence type="predicted"/>
<dbReference type="Proteomes" id="UP000305948">
    <property type="component" value="Unassembled WGS sequence"/>
</dbReference>
<evidence type="ECO:0000256" key="1">
    <source>
        <dbReference type="SAM" id="MobiDB-lite"/>
    </source>
</evidence>
<protein>
    <submittedName>
        <fullName evidence="2">Uncharacterized protein</fullName>
    </submittedName>
</protein>
<reference evidence="2 3" key="1">
    <citation type="journal article" date="2019" name="Nat. Ecol. Evol.">
        <title>Megaphylogeny resolves global patterns of mushroom evolution.</title>
        <authorList>
            <person name="Varga T."/>
            <person name="Krizsan K."/>
            <person name="Foldi C."/>
            <person name="Dima B."/>
            <person name="Sanchez-Garcia M."/>
            <person name="Sanchez-Ramirez S."/>
            <person name="Szollosi G.J."/>
            <person name="Szarkandi J.G."/>
            <person name="Papp V."/>
            <person name="Albert L."/>
            <person name="Andreopoulos W."/>
            <person name="Angelini C."/>
            <person name="Antonin V."/>
            <person name="Barry K.W."/>
            <person name="Bougher N.L."/>
            <person name="Buchanan P."/>
            <person name="Buyck B."/>
            <person name="Bense V."/>
            <person name="Catcheside P."/>
            <person name="Chovatia M."/>
            <person name="Cooper J."/>
            <person name="Damon W."/>
            <person name="Desjardin D."/>
            <person name="Finy P."/>
            <person name="Geml J."/>
            <person name="Haridas S."/>
            <person name="Hughes K."/>
            <person name="Justo A."/>
            <person name="Karasinski D."/>
            <person name="Kautmanova I."/>
            <person name="Kiss B."/>
            <person name="Kocsube S."/>
            <person name="Kotiranta H."/>
            <person name="LaButti K.M."/>
            <person name="Lechner B.E."/>
            <person name="Liimatainen K."/>
            <person name="Lipzen A."/>
            <person name="Lukacs Z."/>
            <person name="Mihaltcheva S."/>
            <person name="Morgado L.N."/>
            <person name="Niskanen T."/>
            <person name="Noordeloos M.E."/>
            <person name="Ohm R.A."/>
            <person name="Ortiz-Santana B."/>
            <person name="Ovrebo C."/>
            <person name="Racz N."/>
            <person name="Riley R."/>
            <person name="Savchenko A."/>
            <person name="Shiryaev A."/>
            <person name="Soop K."/>
            <person name="Spirin V."/>
            <person name="Szebenyi C."/>
            <person name="Tomsovsky M."/>
            <person name="Tulloss R.E."/>
            <person name="Uehling J."/>
            <person name="Grigoriev I.V."/>
            <person name="Vagvolgyi C."/>
            <person name="Papp T."/>
            <person name="Martin F.M."/>
            <person name="Miettinen O."/>
            <person name="Hibbett D.S."/>
            <person name="Nagy L.G."/>
        </authorList>
    </citation>
    <scope>NUCLEOTIDE SEQUENCE [LARGE SCALE GENOMIC DNA]</scope>
    <source>
        <strain evidence="2 3">OMC1185</strain>
    </source>
</reference>
<sequence>MEVGHHRTWHFHAPIYNLSEVDFTERGHQPFPSGAFSASHLLNYHGGTQRRSTIPGIPTKGYLILFKTSILRLRIVSHTDDSVPPHTQPPLLTLRSRVRPPPRHVRVVFGRLGFVENLRQRQGRDGVVEGAVKVKLNEGEQRRTASTQTRRERHSLERAGLRRPNQPRIRHLL</sequence>
<dbReference type="EMBL" id="ML213529">
    <property type="protein sequence ID" value="TFK46526.1"/>
    <property type="molecule type" value="Genomic_DNA"/>
</dbReference>
<accession>A0A5C3MQA5</accession>
<name>A0A5C3MQA5_9AGAM</name>
<keyword evidence="3" id="KW-1185">Reference proteome</keyword>
<gene>
    <name evidence="2" type="ORF">OE88DRAFT_899353</name>
</gene>
<evidence type="ECO:0000313" key="2">
    <source>
        <dbReference type="EMBL" id="TFK46526.1"/>
    </source>
</evidence>
<feature type="region of interest" description="Disordered" evidence="1">
    <location>
        <begin position="138"/>
        <end position="173"/>
    </location>
</feature>
<organism evidence="2 3">
    <name type="scientific">Heliocybe sulcata</name>
    <dbReference type="NCBI Taxonomy" id="5364"/>
    <lineage>
        <taxon>Eukaryota</taxon>
        <taxon>Fungi</taxon>
        <taxon>Dikarya</taxon>
        <taxon>Basidiomycota</taxon>
        <taxon>Agaricomycotina</taxon>
        <taxon>Agaricomycetes</taxon>
        <taxon>Gloeophyllales</taxon>
        <taxon>Gloeophyllaceae</taxon>
        <taxon>Heliocybe</taxon>
    </lineage>
</organism>